<feature type="domain" description="B12-binding N-terminal" evidence="5">
    <location>
        <begin position="1"/>
        <end position="91"/>
    </location>
</feature>
<reference evidence="7" key="1">
    <citation type="submission" date="2018-02" db="EMBL/GenBank/DDBJ databases">
        <authorList>
            <person name="Hausmann B."/>
        </authorList>
    </citation>
    <scope>NUCLEOTIDE SEQUENCE [LARGE SCALE GENOMIC DNA]</scope>
    <source>
        <strain evidence="7">Peat soil MAG SbF1</strain>
    </source>
</reference>
<dbReference type="InterPro" id="IPR036594">
    <property type="entry name" value="Meth_synthase_dom"/>
</dbReference>
<evidence type="ECO:0000256" key="1">
    <source>
        <dbReference type="ARBA" id="ARBA00010854"/>
    </source>
</evidence>
<dbReference type="InterPro" id="IPR006158">
    <property type="entry name" value="Cobalamin-bd"/>
</dbReference>
<sequence length="215" mass="23891">MDKETLLREISHALVEFEVEKVAGLAEEALKQNISAYETITEGLVPGMKEVGRLYEEEEYFLPEVLMCSDAFNAGLDIVNPFLDKSSLDKPIKMVIGVIEGDTHDIGKNLVRILSGASGFEVYDLGRDVTLDRFIEKAEEVESDWIGMSTLMTTTMDGMKTVIDRLKDRNIRDKYKIIIGGGPISQTFCDKIGADLYANDASSAVRKVKELMGRA</sequence>
<evidence type="ECO:0000259" key="4">
    <source>
        <dbReference type="PROSITE" id="PS51332"/>
    </source>
</evidence>
<feature type="domain" description="B12-binding" evidence="4">
    <location>
        <begin position="91"/>
        <end position="215"/>
    </location>
</feature>
<dbReference type="EMBL" id="OMOF01000039">
    <property type="protein sequence ID" value="SPF34459.1"/>
    <property type="molecule type" value="Genomic_DNA"/>
</dbReference>
<comment type="similarity">
    <text evidence="1">Belongs to the methylamine corrinoid protein family.</text>
</comment>
<dbReference type="GO" id="GO:0046872">
    <property type="term" value="F:metal ion binding"/>
    <property type="evidence" value="ECO:0007669"/>
    <property type="project" value="UniProtKB-KW"/>
</dbReference>
<protein>
    <submittedName>
        <fullName evidence="6">Dimethylamine corrinoid protein 2</fullName>
    </submittedName>
</protein>
<evidence type="ECO:0000313" key="7">
    <source>
        <dbReference type="Proteomes" id="UP000238916"/>
    </source>
</evidence>
<keyword evidence="2" id="KW-0479">Metal-binding</keyword>
<dbReference type="InterPro" id="IPR003759">
    <property type="entry name" value="Cbl-bd_cap"/>
</dbReference>
<dbReference type="GO" id="GO:0005829">
    <property type="term" value="C:cytosol"/>
    <property type="evidence" value="ECO:0007669"/>
    <property type="project" value="TreeGrafter"/>
</dbReference>
<dbReference type="Pfam" id="PF02607">
    <property type="entry name" value="B12-binding_2"/>
    <property type="match status" value="1"/>
</dbReference>
<dbReference type="Pfam" id="PF02310">
    <property type="entry name" value="B12-binding"/>
    <property type="match status" value="1"/>
</dbReference>
<dbReference type="GO" id="GO:0031419">
    <property type="term" value="F:cobalamin binding"/>
    <property type="evidence" value="ECO:0007669"/>
    <property type="project" value="InterPro"/>
</dbReference>
<keyword evidence="3" id="KW-0170">Cobalt</keyword>
<dbReference type="Gene3D" id="1.10.1240.10">
    <property type="entry name" value="Methionine synthase domain"/>
    <property type="match status" value="1"/>
</dbReference>
<dbReference type="GO" id="GO:0046653">
    <property type="term" value="P:tetrahydrofolate metabolic process"/>
    <property type="evidence" value="ECO:0007669"/>
    <property type="project" value="TreeGrafter"/>
</dbReference>
<dbReference type="OrthoDB" id="9783599at2"/>
<dbReference type="GO" id="GO:0008705">
    <property type="term" value="F:methionine synthase activity"/>
    <property type="evidence" value="ECO:0007669"/>
    <property type="project" value="TreeGrafter"/>
</dbReference>
<evidence type="ECO:0000256" key="2">
    <source>
        <dbReference type="ARBA" id="ARBA00022723"/>
    </source>
</evidence>
<accession>A0A2U3K4C4</accession>
<gene>
    <name evidence="6" type="primary">mtbC</name>
    <name evidence="6" type="ORF">SBF1_1330004</name>
</gene>
<dbReference type="InterPro" id="IPR050554">
    <property type="entry name" value="Met_Synthase/Corrinoid"/>
</dbReference>
<dbReference type="SUPFAM" id="SSF52242">
    <property type="entry name" value="Cobalamin (vitamin B12)-binding domain"/>
    <property type="match status" value="1"/>
</dbReference>
<dbReference type="PANTHER" id="PTHR45833:SF1">
    <property type="entry name" value="METHIONINE SYNTHASE"/>
    <property type="match status" value="1"/>
</dbReference>
<dbReference type="SMART" id="SM01018">
    <property type="entry name" value="B12-binding_2"/>
    <property type="match status" value="1"/>
</dbReference>
<dbReference type="PROSITE" id="PS51332">
    <property type="entry name" value="B12_BINDING"/>
    <property type="match status" value="1"/>
</dbReference>
<evidence type="ECO:0000256" key="3">
    <source>
        <dbReference type="ARBA" id="ARBA00023285"/>
    </source>
</evidence>
<dbReference type="PANTHER" id="PTHR45833">
    <property type="entry name" value="METHIONINE SYNTHASE"/>
    <property type="match status" value="1"/>
</dbReference>
<evidence type="ECO:0000259" key="5">
    <source>
        <dbReference type="PROSITE" id="PS51337"/>
    </source>
</evidence>
<dbReference type="SUPFAM" id="SSF47644">
    <property type="entry name" value="Methionine synthase domain"/>
    <property type="match status" value="1"/>
</dbReference>
<dbReference type="CDD" id="cd02070">
    <property type="entry name" value="corrinoid_protein_B12-BD"/>
    <property type="match status" value="1"/>
</dbReference>
<dbReference type="GO" id="GO:0050667">
    <property type="term" value="P:homocysteine metabolic process"/>
    <property type="evidence" value="ECO:0007669"/>
    <property type="project" value="TreeGrafter"/>
</dbReference>
<dbReference type="AlphaFoldDB" id="A0A2U3K4C4"/>
<name>A0A2U3K4C4_9FIRM</name>
<evidence type="ECO:0000313" key="6">
    <source>
        <dbReference type="EMBL" id="SPF34459.1"/>
    </source>
</evidence>
<organism evidence="6 7">
    <name type="scientific">Candidatus Desulfosporosinus infrequens</name>
    <dbReference type="NCBI Taxonomy" id="2043169"/>
    <lineage>
        <taxon>Bacteria</taxon>
        <taxon>Bacillati</taxon>
        <taxon>Bacillota</taxon>
        <taxon>Clostridia</taxon>
        <taxon>Eubacteriales</taxon>
        <taxon>Desulfitobacteriaceae</taxon>
        <taxon>Desulfosporosinus</taxon>
    </lineage>
</organism>
<dbReference type="FunFam" id="3.40.50.280:FF:000003">
    <property type="entry name" value="Dimethylamine methyltransferase corrinoid protein"/>
    <property type="match status" value="1"/>
</dbReference>
<dbReference type="Gene3D" id="3.40.50.280">
    <property type="entry name" value="Cobalamin-binding domain"/>
    <property type="match status" value="1"/>
</dbReference>
<dbReference type="PROSITE" id="PS51337">
    <property type="entry name" value="B12_BINDING_NTER"/>
    <property type="match status" value="1"/>
</dbReference>
<dbReference type="Proteomes" id="UP000238916">
    <property type="component" value="Unassembled WGS sequence"/>
</dbReference>
<proteinExistence type="inferred from homology"/>
<dbReference type="InterPro" id="IPR036724">
    <property type="entry name" value="Cobalamin-bd_sf"/>
</dbReference>